<feature type="compositionally biased region" description="Polar residues" evidence="1">
    <location>
        <begin position="206"/>
        <end position="231"/>
    </location>
</feature>
<dbReference type="EMBL" id="JACIBU010000002">
    <property type="protein sequence ID" value="MBB3678578.1"/>
    <property type="molecule type" value="Genomic_DNA"/>
</dbReference>
<feature type="compositionally biased region" description="Low complexity" evidence="1">
    <location>
        <begin position="71"/>
        <end position="110"/>
    </location>
</feature>
<feature type="compositionally biased region" description="Polar residues" evidence="1">
    <location>
        <begin position="56"/>
        <end position="66"/>
    </location>
</feature>
<feature type="region of interest" description="Disordered" evidence="1">
    <location>
        <begin position="202"/>
        <end position="259"/>
    </location>
</feature>
<proteinExistence type="predicted"/>
<feature type="region of interest" description="Disordered" evidence="1">
    <location>
        <begin position="1"/>
        <end position="168"/>
    </location>
</feature>
<evidence type="ECO:0000256" key="1">
    <source>
        <dbReference type="SAM" id="MobiDB-lite"/>
    </source>
</evidence>
<feature type="compositionally biased region" description="Low complexity" evidence="1">
    <location>
        <begin position="24"/>
        <end position="54"/>
    </location>
</feature>
<accession>A0A839Y5W8</accession>
<evidence type="ECO:0000313" key="2">
    <source>
        <dbReference type="EMBL" id="MBB3678578.1"/>
    </source>
</evidence>
<protein>
    <submittedName>
        <fullName evidence="2">Uncharacterized protein</fullName>
    </submittedName>
</protein>
<name>A0A839Y5W8_9ACTN</name>
<organism evidence="2 3">
    <name type="scientific">Modestobacter versicolor</name>
    <dbReference type="NCBI Taxonomy" id="429133"/>
    <lineage>
        <taxon>Bacteria</taxon>
        <taxon>Bacillati</taxon>
        <taxon>Actinomycetota</taxon>
        <taxon>Actinomycetes</taxon>
        <taxon>Geodermatophilales</taxon>
        <taxon>Geodermatophilaceae</taxon>
        <taxon>Modestobacter</taxon>
    </lineage>
</organism>
<gene>
    <name evidence="2" type="ORF">FHX36_004367</name>
</gene>
<dbReference type="AlphaFoldDB" id="A0A839Y5W8"/>
<feature type="compositionally biased region" description="Basic residues" evidence="1">
    <location>
        <begin position="158"/>
        <end position="167"/>
    </location>
</feature>
<comment type="caution">
    <text evidence="2">The sequence shown here is derived from an EMBL/GenBank/DDBJ whole genome shotgun (WGS) entry which is preliminary data.</text>
</comment>
<sequence length="259" mass="25751">MAADGGSRFDPAAPRTPTAVAGKPPSRTSSRTPSAPPTSSAAAAGRGSGRRASAMPSCQGTHQPVSTAVDASAPLPSGAATASTAGTAAAQVPSRSSSRSRSGVAASRARCTPRNHSGLSDRTTTARTRLCAAPCSDSATATAATPPASAATGPASARTRRHHHRGAASRAVAWLRAAPNPATRKNRPSVWNSQLAGASAGMVRSGLSSRTTPSTAVGAVTSQWPSTTPAVATTRRASIPGSLLTGSPPAGRGRRRPAR</sequence>
<reference evidence="2 3" key="1">
    <citation type="submission" date="2020-08" db="EMBL/GenBank/DDBJ databases">
        <title>Sequencing the genomes of 1000 actinobacteria strains.</title>
        <authorList>
            <person name="Klenk H.-P."/>
        </authorList>
    </citation>
    <scope>NUCLEOTIDE SEQUENCE [LARGE SCALE GENOMIC DNA]</scope>
    <source>
        <strain evidence="2 3">DSM 16678</strain>
    </source>
</reference>
<dbReference type="Proteomes" id="UP000580718">
    <property type="component" value="Unassembled WGS sequence"/>
</dbReference>
<evidence type="ECO:0000313" key="3">
    <source>
        <dbReference type="Proteomes" id="UP000580718"/>
    </source>
</evidence>
<feature type="compositionally biased region" description="Low complexity" evidence="1">
    <location>
        <begin position="122"/>
        <end position="157"/>
    </location>
</feature>